<sequence length="321" mass="34392">QKAKSSRVVLGQSNTSTEIRRTRSSSRSGRVASSKRESSRTEKSTHIRKPPGQSKAETVAPVDPVQPKRAVTRRTRKTEPPKPVKTVDPYAFDLFACSDDEKENIDPKGEVGSKPRAILKCRKPVQPDPEKLRKAKTVLTKPSSSVFASPFAPLSGRPSVHFGVMKRIAVPPVPRKSTDLSLAEQERRKSASATILLSLPSSRPTVRDSSMFSVNSLTPTHMLSASTPANQVTGTGINDANKAMLPGPSTLFSPLIAAAPPLPATSPEVASLPDHHHLQTDEAVQTSATSSSRSLSEEKKNSSQSSHGSLAEDPEIMITGG</sequence>
<accession>A0A183AAM9</accession>
<organism evidence="4">
    <name type="scientific">Echinostoma caproni</name>
    <dbReference type="NCBI Taxonomy" id="27848"/>
    <lineage>
        <taxon>Eukaryota</taxon>
        <taxon>Metazoa</taxon>
        <taxon>Spiralia</taxon>
        <taxon>Lophotrochozoa</taxon>
        <taxon>Platyhelminthes</taxon>
        <taxon>Trematoda</taxon>
        <taxon>Digenea</taxon>
        <taxon>Plagiorchiida</taxon>
        <taxon>Echinostomata</taxon>
        <taxon>Echinostomatoidea</taxon>
        <taxon>Echinostomatidae</taxon>
        <taxon>Echinostoma</taxon>
    </lineage>
</organism>
<feature type="compositionally biased region" description="Basic and acidic residues" evidence="1">
    <location>
        <begin position="34"/>
        <end position="45"/>
    </location>
</feature>
<reference evidence="4" key="1">
    <citation type="submission" date="2016-06" db="UniProtKB">
        <authorList>
            <consortium name="WormBaseParasite"/>
        </authorList>
    </citation>
    <scope>IDENTIFICATION</scope>
</reference>
<dbReference type="AlphaFoldDB" id="A0A183AAM9"/>
<keyword evidence="3" id="KW-1185">Reference proteome</keyword>
<evidence type="ECO:0000256" key="1">
    <source>
        <dbReference type="SAM" id="MobiDB-lite"/>
    </source>
</evidence>
<feature type="region of interest" description="Disordered" evidence="1">
    <location>
        <begin position="1"/>
        <end position="86"/>
    </location>
</feature>
<reference evidence="2 3" key="2">
    <citation type="submission" date="2018-11" db="EMBL/GenBank/DDBJ databases">
        <authorList>
            <consortium name="Pathogen Informatics"/>
        </authorList>
    </citation>
    <scope>NUCLEOTIDE SEQUENCE [LARGE SCALE GENOMIC DNA]</scope>
    <source>
        <strain evidence="2 3">Egypt</strain>
    </source>
</reference>
<name>A0A183AAM9_9TREM</name>
<gene>
    <name evidence="2" type="ORF">ECPE_LOCUS4014</name>
</gene>
<dbReference type="WBParaSite" id="ECPE_0000402101-mRNA-1">
    <property type="protein sequence ID" value="ECPE_0000402101-mRNA-1"/>
    <property type="gene ID" value="ECPE_0000402101"/>
</dbReference>
<dbReference type="OrthoDB" id="10599522at2759"/>
<protein>
    <submittedName>
        <fullName evidence="4">Mixed-lineage leukemia protein mll</fullName>
    </submittedName>
</protein>
<dbReference type="EMBL" id="UZAN01040911">
    <property type="protein sequence ID" value="VDP71353.1"/>
    <property type="molecule type" value="Genomic_DNA"/>
</dbReference>
<evidence type="ECO:0000313" key="2">
    <source>
        <dbReference type="EMBL" id="VDP71353.1"/>
    </source>
</evidence>
<dbReference type="Proteomes" id="UP000272942">
    <property type="component" value="Unassembled WGS sequence"/>
</dbReference>
<evidence type="ECO:0000313" key="3">
    <source>
        <dbReference type="Proteomes" id="UP000272942"/>
    </source>
</evidence>
<feature type="region of interest" description="Disordered" evidence="1">
    <location>
        <begin position="277"/>
        <end position="321"/>
    </location>
</feature>
<proteinExistence type="predicted"/>
<evidence type="ECO:0000313" key="4">
    <source>
        <dbReference type="WBParaSite" id="ECPE_0000402101-mRNA-1"/>
    </source>
</evidence>